<evidence type="ECO:0000313" key="7">
    <source>
        <dbReference type="EMBL" id="CRH04348.1"/>
    </source>
</evidence>
<keyword evidence="3 5" id="KW-0732">Signal</keyword>
<name>A0A1S7LCU6_MAGMO</name>
<evidence type="ECO:0000256" key="4">
    <source>
        <dbReference type="ARBA" id="ARBA00022970"/>
    </source>
</evidence>
<protein>
    <submittedName>
        <fullName evidence="7">Putative ABC-type branched-chain amino acid transport systems, periplasmic component</fullName>
    </submittedName>
</protein>
<dbReference type="EMBL" id="LO017727">
    <property type="protein sequence ID" value="CRH04348.1"/>
    <property type="molecule type" value="Genomic_DNA"/>
</dbReference>
<feature type="chain" id="PRO_5013023768" evidence="5">
    <location>
        <begin position="27"/>
        <end position="382"/>
    </location>
</feature>
<evidence type="ECO:0000259" key="6">
    <source>
        <dbReference type="Pfam" id="PF13458"/>
    </source>
</evidence>
<dbReference type="CDD" id="cd06333">
    <property type="entry name" value="PBP1_ABC_RPA1789-like"/>
    <property type="match status" value="1"/>
</dbReference>
<dbReference type="AlphaFoldDB" id="A0A1S7LCU6"/>
<dbReference type="InterPro" id="IPR028082">
    <property type="entry name" value="Peripla_BP_I"/>
</dbReference>
<keyword evidence="2" id="KW-0813">Transport</keyword>
<accession>A0A1S7LCU6</accession>
<dbReference type="PANTHER" id="PTHR30483">
    <property type="entry name" value="LEUCINE-SPECIFIC-BINDING PROTEIN"/>
    <property type="match status" value="1"/>
</dbReference>
<dbReference type="Pfam" id="PF13458">
    <property type="entry name" value="Peripla_BP_6"/>
    <property type="match status" value="1"/>
</dbReference>
<dbReference type="GO" id="GO:0006865">
    <property type="term" value="P:amino acid transport"/>
    <property type="evidence" value="ECO:0007669"/>
    <property type="project" value="UniProtKB-KW"/>
</dbReference>
<dbReference type="SUPFAM" id="SSF53822">
    <property type="entry name" value="Periplasmic binding protein-like I"/>
    <property type="match status" value="1"/>
</dbReference>
<dbReference type="PRINTS" id="PR00337">
    <property type="entry name" value="LEUILEVALBP"/>
</dbReference>
<proteinExistence type="inferred from homology"/>
<organism evidence="7">
    <name type="scientific">Magnetococcus massalia (strain MO-1)</name>
    <dbReference type="NCBI Taxonomy" id="451514"/>
    <lineage>
        <taxon>Bacteria</taxon>
        <taxon>Pseudomonadati</taxon>
        <taxon>Pseudomonadota</taxon>
        <taxon>Magnetococcia</taxon>
        <taxon>Magnetococcales</taxon>
        <taxon>Magnetococcaceae</taxon>
        <taxon>Magnetococcus</taxon>
    </lineage>
</organism>
<evidence type="ECO:0000256" key="5">
    <source>
        <dbReference type="SAM" id="SignalP"/>
    </source>
</evidence>
<feature type="signal peptide" evidence="5">
    <location>
        <begin position="1"/>
        <end position="26"/>
    </location>
</feature>
<dbReference type="PANTHER" id="PTHR30483:SF38">
    <property type="entry name" value="BLR7848 PROTEIN"/>
    <property type="match status" value="1"/>
</dbReference>
<keyword evidence="4" id="KW-0029">Amino-acid transport</keyword>
<dbReference type="InterPro" id="IPR000709">
    <property type="entry name" value="Leu_Ile_Val-bd"/>
</dbReference>
<sequence>MRLAKRLSFTLCALGLAATLTAPAMAKEAIKIGSFLSVTGPASFLGDPELKTLKMYVKEINAAGGIDGRQVELIHYDTGTQAKLAVKFAKRLIKKDRVHVIVGGTTSGASMAVIPDVERHKIPFISLAGSVKIIEPTKKWVFKMPHTDRMAAAKIFTDMKARGITKVALITGDGGFDKSGRVQCMALAPDYGITIVADESYGKKDTDMTAQLTNIRNSDAQAILNFGLGSGPAIVTKNVRQLGIKVPLYQSHGVASKQFISLAGAAAEGVRLPAAALLVAESLPDSDNQKPVLLKYKNAYEAKHGPVSTFGGHAYDGLFVALQAIDRADSLDRNKIRDEIEKTNGFIGTGGVFNMSAKDHLGLGIDAFKMLEIRNGDWTIVE</sequence>
<dbReference type="InterPro" id="IPR028081">
    <property type="entry name" value="Leu-bd"/>
</dbReference>
<evidence type="ECO:0000256" key="3">
    <source>
        <dbReference type="ARBA" id="ARBA00022729"/>
    </source>
</evidence>
<comment type="similarity">
    <text evidence="1">Belongs to the leucine-binding protein family.</text>
</comment>
<dbReference type="Gene3D" id="3.40.50.2300">
    <property type="match status" value="2"/>
</dbReference>
<dbReference type="InterPro" id="IPR051010">
    <property type="entry name" value="BCAA_transport"/>
</dbReference>
<evidence type="ECO:0000256" key="2">
    <source>
        <dbReference type="ARBA" id="ARBA00022448"/>
    </source>
</evidence>
<reference evidence="7" key="1">
    <citation type="submission" date="2015-04" db="EMBL/GenBank/DDBJ databases">
        <authorList>
            <person name="Syromyatnikov M.Y."/>
            <person name="Popov V.N."/>
        </authorList>
    </citation>
    <scope>NUCLEOTIDE SEQUENCE</scope>
    <source>
        <strain evidence="7">MO-1</strain>
    </source>
</reference>
<gene>
    <name evidence="7" type="ORF">MAGMO_0133</name>
</gene>
<evidence type="ECO:0000256" key="1">
    <source>
        <dbReference type="ARBA" id="ARBA00010062"/>
    </source>
</evidence>
<feature type="domain" description="Leucine-binding protein" evidence="6">
    <location>
        <begin position="30"/>
        <end position="361"/>
    </location>
</feature>